<dbReference type="AlphaFoldDB" id="A0A4Z1G865"/>
<gene>
    <name evidence="3" type="ORF">BHYA_0344g00040</name>
</gene>
<protein>
    <recommendedName>
        <fullName evidence="2">Heterokaryon incompatibility domain-containing protein</fullName>
    </recommendedName>
</protein>
<evidence type="ECO:0000313" key="4">
    <source>
        <dbReference type="Proteomes" id="UP000297814"/>
    </source>
</evidence>
<proteinExistence type="predicted"/>
<organism evidence="3 4">
    <name type="scientific">Botrytis hyacinthi</name>
    <dbReference type="NCBI Taxonomy" id="278943"/>
    <lineage>
        <taxon>Eukaryota</taxon>
        <taxon>Fungi</taxon>
        <taxon>Dikarya</taxon>
        <taxon>Ascomycota</taxon>
        <taxon>Pezizomycotina</taxon>
        <taxon>Leotiomycetes</taxon>
        <taxon>Helotiales</taxon>
        <taxon>Sclerotiniaceae</taxon>
        <taxon>Botrytis</taxon>
    </lineage>
</organism>
<feature type="compositionally biased region" description="Basic and acidic residues" evidence="1">
    <location>
        <begin position="96"/>
        <end position="115"/>
    </location>
</feature>
<name>A0A4Z1G865_9HELO</name>
<evidence type="ECO:0000259" key="2">
    <source>
        <dbReference type="Pfam" id="PF06985"/>
    </source>
</evidence>
<comment type="caution">
    <text evidence="3">The sequence shown here is derived from an EMBL/GenBank/DDBJ whole genome shotgun (WGS) entry which is preliminary data.</text>
</comment>
<accession>A0A4Z1G865</accession>
<dbReference type="PANTHER" id="PTHR33112">
    <property type="entry name" value="DOMAIN PROTEIN, PUTATIVE-RELATED"/>
    <property type="match status" value="1"/>
</dbReference>
<feature type="domain" description="Heterokaryon incompatibility" evidence="2">
    <location>
        <begin position="430"/>
        <end position="577"/>
    </location>
</feature>
<dbReference type="PANTHER" id="PTHR33112:SF10">
    <property type="entry name" value="TOL"/>
    <property type="match status" value="1"/>
</dbReference>
<sequence length="895" mass="101724">MSLAEKRSGVDGGDDEIVDIKELGLELGAMKSDAMGRLSSDTIEMDGVEVGGVCEARERENSEALVEVDDADTNENREIDDGSNGDPTTNDSGHYPGHDFEIKSDTNEGSEKASRANEGQEIIGAHVLDDSDKRHVNDDRDVSVDEHDDVPLVEHEESDEEKSSDDCHSDHSDILSESEINDPHYVRWPIEHPRVAEEKMENENEINTTTTEVLNPDLCKFCRVFFNTWSSVCDFLFKSHLPHVLASTHYDTMSDLKASASSGCHLCAFFLGILQITYSGAHGSSNHLLLNQLKPYRIELINDVPHIHRRREDIGNTSDIWLSFWSIEDGTRSIKGAGASMIPDNVSDSEHWNRQFYNDTNLSQKNLDQLRLGCTEESTALAQAWLQKCSSSHTACRQGEDAPVLPTRLIKIDCQEIRLCVSADENCSRYATLSHCWGKVEVLRLRKDNYQDFLKEIPYDKLCKTFRDAITIARYLGFSWLWIDSLCIIQGDSEDWSKEASRMATVYGLSSLNIAATAAPDGTTGCLFERDLRYTEIHKAEVKINNQKQVYKIVHHGFYRENIADAALTKRAWAVQERILAPRTLHFTKSQLFWECRTNRACETFADTLPEAICSGFLYLPKQELQSWDKIIEIYTRCSLTNESDRLIAIGGVARQHQKKNDDKYIAGLWQSRIRKQLCWYVSPAPKRHSGENTWRAPSWSWAAANHEVFFPGDTEMHHEAYIDLTKFDIALKNADDPFGDVKSGVLTLRSKSMMIYELGLILNKYSRKSVGKIPIYPYSITWDNEGRSEDWDLESYRKPILILPVGVSEKFGHAIIEGLLLKHTLQENGQYERMGYFNIRKRDSEYELIRRAMNLAQDEQFKALGLGDALPSEKDYISTDVDEDGITWYTISIV</sequence>
<feature type="compositionally biased region" description="Basic and acidic residues" evidence="1">
    <location>
        <begin position="164"/>
        <end position="174"/>
    </location>
</feature>
<evidence type="ECO:0000313" key="3">
    <source>
        <dbReference type="EMBL" id="TGO32168.1"/>
    </source>
</evidence>
<reference evidence="3 4" key="1">
    <citation type="submission" date="2017-12" db="EMBL/GenBank/DDBJ databases">
        <title>Comparative genomics of Botrytis spp.</title>
        <authorList>
            <person name="Valero-Jimenez C.A."/>
            <person name="Tapia P."/>
            <person name="Veloso J."/>
            <person name="Silva-Moreno E."/>
            <person name="Staats M."/>
            <person name="Valdes J.H."/>
            <person name="Van Kan J.A.L."/>
        </authorList>
    </citation>
    <scope>NUCLEOTIDE SEQUENCE [LARGE SCALE GENOMIC DNA]</scope>
    <source>
        <strain evidence="3 4">Bh0001</strain>
    </source>
</reference>
<keyword evidence="4" id="KW-1185">Reference proteome</keyword>
<dbReference type="InterPro" id="IPR010730">
    <property type="entry name" value="HET"/>
</dbReference>
<feature type="region of interest" description="Disordered" evidence="1">
    <location>
        <begin position="57"/>
        <end position="176"/>
    </location>
</feature>
<feature type="compositionally biased region" description="Basic and acidic residues" evidence="1">
    <location>
        <begin position="127"/>
        <end position="155"/>
    </location>
</feature>
<dbReference type="EMBL" id="PQXK01000344">
    <property type="protein sequence ID" value="TGO32168.1"/>
    <property type="molecule type" value="Genomic_DNA"/>
</dbReference>
<dbReference type="Proteomes" id="UP000297814">
    <property type="component" value="Unassembled WGS sequence"/>
</dbReference>
<dbReference type="Pfam" id="PF06985">
    <property type="entry name" value="HET"/>
    <property type="match status" value="1"/>
</dbReference>
<evidence type="ECO:0000256" key="1">
    <source>
        <dbReference type="SAM" id="MobiDB-lite"/>
    </source>
</evidence>